<dbReference type="PANTHER" id="PTHR44591">
    <property type="entry name" value="STRESS RESPONSE REGULATOR PROTEIN 1"/>
    <property type="match status" value="1"/>
</dbReference>
<proteinExistence type="predicted"/>
<dbReference type="SMART" id="SM00448">
    <property type="entry name" value="REC"/>
    <property type="match status" value="1"/>
</dbReference>
<dbReference type="InterPro" id="IPR050595">
    <property type="entry name" value="Bact_response_regulator"/>
</dbReference>
<keyword evidence="1" id="KW-0597">Phosphoprotein</keyword>
<dbReference type="GO" id="GO:0000160">
    <property type="term" value="P:phosphorelay signal transduction system"/>
    <property type="evidence" value="ECO:0007669"/>
    <property type="project" value="InterPro"/>
</dbReference>
<evidence type="ECO:0000259" key="5">
    <source>
        <dbReference type="PROSITE" id="PS50110"/>
    </source>
</evidence>
<accession>A0A3B0QVM6</accession>
<feature type="coiled-coil region" evidence="4">
    <location>
        <begin position="109"/>
        <end position="149"/>
    </location>
</feature>
<dbReference type="Pfam" id="PF00072">
    <property type="entry name" value="Response_reg"/>
    <property type="match status" value="1"/>
</dbReference>
<dbReference type="Gene3D" id="3.40.50.2300">
    <property type="match status" value="1"/>
</dbReference>
<dbReference type="PROSITE" id="PS50110">
    <property type="entry name" value="RESPONSE_REGULATORY"/>
    <property type="match status" value="1"/>
</dbReference>
<evidence type="ECO:0000313" key="6">
    <source>
        <dbReference type="EMBL" id="VAV85540.1"/>
    </source>
</evidence>
<keyword evidence="4" id="KW-0175">Coiled coil</keyword>
<evidence type="ECO:0000256" key="3">
    <source>
        <dbReference type="ARBA" id="ARBA00023163"/>
    </source>
</evidence>
<evidence type="ECO:0000256" key="1">
    <source>
        <dbReference type="ARBA" id="ARBA00022553"/>
    </source>
</evidence>
<evidence type="ECO:0000256" key="2">
    <source>
        <dbReference type="ARBA" id="ARBA00023015"/>
    </source>
</evidence>
<name>A0A3B0QVM6_9ZZZZ</name>
<keyword evidence="2" id="KW-0805">Transcription regulation</keyword>
<keyword evidence="3" id="KW-0804">Transcription</keyword>
<dbReference type="AlphaFoldDB" id="A0A3B0QVM6"/>
<feature type="domain" description="Response regulatory" evidence="5">
    <location>
        <begin position="6"/>
        <end position="120"/>
    </location>
</feature>
<dbReference type="PANTHER" id="PTHR44591:SF3">
    <property type="entry name" value="RESPONSE REGULATORY DOMAIN-CONTAINING PROTEIN"/>
    <property type="match status" value="1"/>
</dbReference>
<reference evidence="6" key="1">
    <citation type="submission" date="2018-06" db="EMBL/GenBank/DDBJ databases">
        <authorList>
            <person name="Zhirakovskaya E."/>
        </authorList>
    </citation>
    <scope>NUCLEOTIDE SEQUENCE</scope>
</reference>
<gene>
    <name evidence="6" type="ORF">MNBD_DELTA01-334</name>
</gene>
<dbReference type="EMBL" id="UOEA01000090">
    <property type="protein sequence ID" value="VAV85540.1"/>
    <property type="molecule type" value="Genomic_DNA"/>
</dbReference>
<dbReference type="SUPFAM" id="SSF52172">
    <property type="entry name" value="CheY-like"/>
    <property type="match status" value="1"/>
</dbReference>
<organism evidence="6">
    <name type="scientific">hydrothermal vent metagenome</name>
    <dbReference type="NCBI Taxonomy" id="652676"/>
    <lineage>
        <taxon>unclassified sequences</taxon>
        <taxon>metagenomes</taxon>
        <taxon>ecological metagenomes</taxon>
    </lineage>
</organism>
<dbReference type="InterPro" id="IPR001789">
    <property type="entry name" value="Sig_transdc_resp-reg_receiver"/>
</dbReference>
<dbReference type="InterPro" id="IPR011006">
    <property type="entry name" value="CheY-like_superfamily"/>
</dbReference>
<dbReference type="FunFam" id="3.40.50.2300:FF:000018">
    <property type="entry name" value="DNA-binding transcriptional regulator NtrC"/>
    <property type="match status" value="1"/>
</dbReference>
<evidence type="ECO:0000256" key="4">
    <source>
        <dbReference type="SAM" id="Coils"/>
    </source>
</evidence>
<sequence>MTEQFKVLVVDDDDTLLQLLTETVQTMGCFATSARSGLDALNLISVRKFDIVVTDLKMPGMDGLKLLEEIKKIDRDVVVIMVTGYATLETAVKAIEKGAYDYIAKPFRLDELMVVIKNACERLRLLKQKNALLDELKGAYTEIDRLKKVATAPSEGDAANNQDNPLEAIDFESFKRRNYSQPIDIETARKKYFSDI</sequence>
<protein>
    <recommendedName>
        <fullName evidence="5">Response regulatory domain-containing protein</fullName>
    </recommendedName>
</protein>